<feature type="domain" description="Xylose isomerase-like TIM barrel" evidence="1">
    <location>
        <begin position="19"/>
        <end position="240"/>
    </location>
</feature>
<evidence type="ECO:0000313" key="2">
    <source>
        <dbReference type="EMBL" id="MBP0485077.1"/>
    </source>
</evidence>
<keyword evidence="3" id="KW-1185">Reference proteome</keyword>
<dbReference type="Pfam" id="PF01261">
    <property type="entry name" value="AP_endonuc_2"/>
    <property type="match status" value="1"/>
</dbReference>
<evidence type="ECO:0000313" key="3">
    <source>
        <dbReference type="Proteomes" id="UP000675940"/>
    </source>
</evidence>
<dbReference type="Gene3D" id="3.20.20.150">
    <property type="entry name" value="Divalent-metal-dependent TIM barrel enzymes"/>
    <property type="match status" value="1"/>
</dbReference>
<name>A0A940MU31_9RHOB</name>
<dbReference type="Proteomes" id="UP000675940">
    <property type="component" value="Unassembled WGS sequence"/>
</dbReference>
<evidence type="ECO:0000259" key="1">
    <source>
        <dbReference type="Pfam" id="PF01261"/>
    </source>
</evidence>
<dbReference type="InterPro" id="IPR013022">
    <property type="entry name" value="Xyl_isomerase-like_TIM-brl"/>
</dbReference>
<dbReference type="EMBL" id="JAGISH010000022">
    <property type="protein sequence ID" value="MBP0485077.1"/>
    <property type="molecule type" value="Genomic_DNA"/>
</dbReference>
<gene>
    <name evidence="2" type="ORF">J5474_21605</name>
</gene>
<dbReference type="InterPro" id="IPR036237">
    <property type="entry name" value="Xyl_isomerase-like_sf"/>
</dbReference>
<protein>
    <submittedName>
        <fullName evidence="2">TIM barrel protein</fullName>
    </submittedName>
</protein>
<dbReference type="AlphaFoldDB" id="A0A940MU31"/>
<dbReference type="PANTHER" id="PTHR12110:SF21">
    <property type="entry name" value="XYLOSE ISOMERASE-LIKE TIM BARREL DOMAIN-CONTAINING PROTEIN"/>
    <property type="match status" value="1"/>
</dbReference>
<sequence>MEFALNHMTAPRLDWRGMIALAQETGCVGIEFRNDLGRALFEGFRPELVAEEMARAGLRVLTLGQVSRFDSGGMEVLQEVAGLIALAQDLEAEAISLVPCADGSGRDYRRVLAEILPMLQEAQMIALVEPLGFAATVLQTKAQAEQAIEAVGGQHHFRLVHDTFHHALAGEAALFPAQTGMVHVSGIDGDGRTDRDRGLVSGDDRLGTVAQVAALMAAGYAGPVSMEIFAPEIQKLPHDTLVKGLRASFDLIRAGVADG</sequence>
<proteinExistence type="predicted"/>
<comment type="caution">
    <text evidence="2">The sequence shown here is derived from an EMBL/GenBank/DDBJ whole genome shotgun (WGS) entry which is preliminary data.</text>
</comment>
<dbReference type="SUPFAM" id="SSF51658">
    <property type="entry name" value="Xylose isomerase-like"/>
    <property type="match status" value="1"/>
</dbReference>
<dbReference type="PANTHER" id="PTHR12110">
    <property type="entry name" value="HYDROXYPYRUVATE ISOMERASE"/>
    <property type="match status" value="1"/>
</dbReference>
<accession>A0A940MU31</accession>
<dbReference type="InterPro" id="IPR050312">
    <property type="entry name" value="IolE/XylAMocC-like"/>
</dbReference>
<reference evidence="2" key="1">
    <citation type="submission" date="2021-03" db="EMBL/GenBank/DDBJ databases">
        <title>Sagittula salina sp. nov. strain M10.9X isolated from the marine waste.</title>
        <authorList>
            <person name="Satari L."/>
            <person name="Molina-Menor E."/>
            <person name="Vidal-Verdu A."/>
            <person name="Pascual J."/>
            <person name="Pereto J."/>
            <person name="Porcar M."/>
        </authorList>
    </citation>
    <scope>NUCLEOTIDE SEQUENCE</scope>
    <source>
        <strain evidence="2">M10.9X</strain>
    </source>
</reference>
<dbReference type="RefSeq" id="WP_209363992.1">
    <property type="nucleotide sequence ID" value="NZ_JAGISH010000022.1"/>
</dbReference>
<organism evidence="2 3">
    <name type="scientific">Sagittula salina</name>
    <dbReference type="NCBI Taxonomy" id="2820268"/>
    <lineage>
        <taxon>Bacteria</taxon>
        <taxon>Pseudomonadati</taxon>
        <taxon>Pseudomonadota</taxon>
        <taxon>Alphaproteobacteria</taxon>
        <taxon>Rhodobacterales</taxon>
        <taxon>Roseobacteraceae</taxon>
        <taxon>Sagittula</taxon>
    </lineage>
</organism>